<name>A0ABR2LEN2_9ASPA</name>
<organism evidence="4 5">
    <name type="scientific">Platanthera guangdongensis</name>
    <dbReference type="NCBI Taxonomy" id="2320717"/>
    <lineage>
        <taxon>Eukaryota</taxon>
        <taxon>Viridiplantae</taxon>
        <taxon>Streptophyta</taxon>
        <taxon>Embryophyta</taxon>
        <taxon>Tracheophyta</taxon>
        <taxon>Spermatophyta</taxon>
        <taxon>Magnoliopsida</taxon>
        <taxon>Liliopsida</taxon>
        <taxon>Asparagales</taxon>
        <taxon>Orchidaceae</taxon>
        <taxon>Orchidoideae</taxon>
        <taxon>Orchideae</taxon>
        <taxon>Orchidinae</taxon>
        <taxon>Platanthera</taxon>
    </lineage>
</organism>
<evidence type="ECO:0000256" key="2">
    <source>
        <dbReference type="ARBA" id="ARBA00022737"/>
    </source>
</evidence>
<dbReference type="InterPro" id="IPR002885">
    <property type="entry name" value="PPR_rpt"/>
</dbReference>
<dbReference type="Gene3D" id="1.25.40.10">
    <property type="entry name" value="Tetratricopeptide repeat domain"/>
    <property type="match status" value="3"/>
</dbReference>
<evidence type="ECO:0000256" key="3">
    <source>
        <dbReference type="PROSITE-ProRule" id="PRU00708"/>
    </source>
</evidence>
<dbReference type="Proteomes" id="UP001412067">
    <property type="component" value="Unassembled WGS sequence"/>
</dbReference>
<reference evidence="4 5" key="1">
    <citation type="journal article" date="2022" name="Nat. Plants">
        <title>Genomes of leafy and leafless Platanthera orchids illuminate the evolution of mycoheterotrophy.</title>
        <authorList>
            <person name="Li M.H."/>
            <person name="Liu K.W."/>
            <person name="Li Z."/>
            <person name="Lu H.C."/>
            <person name="Ye Q.L."/>
            <person name="Zhang D."/>
            <person name="Wang J.Y."/>
            <person name="Li Y.F."/>
            <person name="Zhong Z.M."/>
            <person name="Liu X."/>
            <person name="Yu X."/>
            <person name="Liu D.K."/>
            <person name="Tu X.D."/>
            <person name="Liu B."/>
            <person name="Hao Y."/>
            <person name="Liao X.Y."/>
            <person name="Jiang Y.T."/>
            <person name="Sun W.H."/>
            <person name="Chen J."/>
            <person name="Chen Y.Q."/>
            <person name="Ai Y."/>
            <person name="Zhai J.W."/>
            <person name="Wu S.S."/>
            <person name="Zhou Z."/>
            <person name="Hsiao Y.Y."/>
            <person name="Wu W.L."/>
            <person name="Chen Y.Y."/>
            <person name="Lin Y.F."/>
            <person name="Hsu J.L."/>
            <person name="Li C.Y."/>
            <person name="Wang Z.W."/>
            <person name="Zhao X."/>
            <person name="Zhong W.Y."/>
            <person name="Ma X.K."/>
            <person name="Ma L."/>
            <person name="Huang J."/>
            <person name="Chen G.Z."/>
            <person name="Huang M.Z."/>
            <person name="Huang L."/>
            <person name="Peng D.H."/>
            <person name="Luo Y.B."/>
            <person name="Zou S.Q."/>
            <person name="Chen S.P."/>
            <person name="Lan S."/>
            <person name="Tsai W.C."/>
            <person name="Van de Peer Y."/>
            <person name="Liu Z.J."/>
        </authorList>
    </citation>
    <scope>NUCLEOTIDE SEQUENCE [LARGE SCALE GENOMIC DNA]</scope>
    <source>
        <strain evidence="4">Lor288</strain>
    </source>
</reference>
<protein>
    <submittedName>
        <fullName evidence="4">Pentatricopeptide repeat-containing protein</fullName>
    </submittedName>
</protein>
<dbReference type="EMBL" id="JBBWWR010000020">
    <property type="protein sequence ID" value="KAK8939479.1"/>
    <property type="molecule type" value="Genomic_DNA"/>
</dbReference>
<sequence>MSWCFTRHLPRWLPAARRMLSTQSIPVAEVSPAAAIASGEKKLDGRPLYRRLSELGQASEGSVSRTMNKWVREGKVVRVNQLIKHVKQLRKYRRYRHALELMDWMVKTAGMNLSHTNLAICLDLICKVRGIESAEQFFDTLPGPAKNERTFGSLLNCYCSEKLAEKANSLFEKMKDLDIASSTLALNNLMAMYQKLGQHEKVVSAFHNFKSSNVAPDNLSYCILMNSYASVGEIEAVEGVLKEMEDNDEVVVQWNAYSTVAAIYNYAAMHKKAESALKKLESLNDGSERELFHYLISLYAGAGNLEEVRRVWKLQKTTFTEQTNRSYLTMLHALNKFDDIEGMKRCFEEWESVAVAYDLKIPNLLIAAYLRNDMEREAARVLEKAKAKNLSPDSRTCQLFMDYYLKNGKIHLAARYCEAASELKEAGDWKLDGEKMDVFLKHFEEAGDVEEMEKLCTSLKKLGFLDSPSKAYESLIRTYVTAGKRSSSLRQRIFDANVELDPKMYKLLGKVCR</sequence>
<evidence type="ECO:0000313" key="4">
    <source>
        <dbReference type="EMBL" id="KAK8939479.1"/>
    </source>
</evidence>
<dbReference type="SUPFAM" id="SSF48452">
    <property type="entry name" value="TPR-like"/>
    <property type="match status" value="1"/>
</dbReference>
<dbReference type="PANTHER" id="PTHR45717">
    <property type="entry name" value="OS12G0527900 PROTEIN"/>
    <property type="match status" value="1"/>
</dbReference>
<dbReference type="InterPro" id="IPR011990">
    <property type="entry name" value="TPR-like_helical_dom_sf"/>
</dbReference>
<evidence type="ECO:0000256" key="1">
    <source>
        <dbReference type="ARBA" id="ARBA00007626"/>
    </source>
</evidence>
<feature type="repeat" description="PPR" evidence="3">
    <location>
        <begin position="217"/>
        <end position="251"/>
    </location>
</feature>
<feature type="repeat" description="PPR" evidence="3">
    <location>
        <begin position="147"/>
        <end position="181"/>
    </location>
</feature>
<accession>A0ABR2LEN2</accession>
<dbReference type="NCBIfam" id="TIGR00756">
    <property type="entry name" value="PPR"/>
    <property type="match status" value="2"/>
</dbReference>
<keyword evidence="2" id="KW-0677">Repeat</keyword>
<comment type="similarity">
    <text evidence="1">Belongs to the PPR family. P subfamily.</text>
</comment>
<proteinExistence type="inferred from homology"/>
<dbReference type="PROSITE" id="PS51375">
    <property type="entry name" value="PPR"/>
    <property type="match status" value="2"/>
</dbReference>
<keyword evidence="5" id="KW-1185">Reference proteome</keyword>
<evidence type="ECO:0000313" key="5">
    <source>
        <dbReference type="Proteomes" id="UP001412067"/>
    </source>
</evidence>
<gene>
    <name evidence="4" type="ORF">KSP40_PGU015077</name>
</gene>
<comment type="caution">
    <text evidence="4">The sequence shown here is derived from an EMBL/GenBank/DDBJ whole genome shotgun (WGS) entry which is preliminary data.</text>
</comment>
<dbReference type="Pfam" id="PF01535">
    <property type="entry name" value="PPR"/>
    <property type="match status" value="3"/>
</dbReference>
<dbReference type="PANTHER" id="PTHR45717:SF8">
    <property type="entry name" value="OS01G0301000 PROTEIN"/>
    <property type="match status" value="1"/>
</dbReference>